<dbReference type="Proteomes" id="UP000642180">
    <property type="component" value="Unassembled WGS sequence"/>
</dbReference>
<dbReference type="GO" id="GO:0032259">
    <property type="term" value="P:methylation"/>
    <property type="evidence" value="ECO:0007669"/>
    <property type="project" value="UniProtKB-KW"/>
</dbReference>
<reference evidence="9" key="1">
    <citation type="journal article" date="2019" name="Int. J. Syst. Evol. Microbiol.">
        <title>The Global Catalogue of Microorganisms (GCM) 10K type strain sequencing project: providing services to taxonomists for standard genome sequencing and annotation.</title>
        <authorList>
            <consortium name="The Broad Institute Genomics Platform"/>
            <consortium name="The Broad Institute Genome Sequencing Center for Infectious Disease"/>
            <person name="Wu L."/>
            <person name="Ma J."/>
        </authorList>
    </citation>
    <scope>NUCLEOTIDE SEQUENCE [LARGE SCALE GENOMIC DNA]</scope>
    <source>
        <strain evidence="9">CCM 2767</strain>
    </source>
</reference>
<comment type="subcellular location">
    <subcellularLocation>
        <location evidence="1">Chromosome</location>
    </subcellularLocation>
</comment>
<evidence type="ECO:0000313" key="9">
    <source>
        <dbReference type="Proteomes" id="UP000642180"/>
    </source>
</evidence>
<name>A0A8J3ATP4_9BURK</name>
<dbReference type="InterPro" id="IPR050777">
    <property type="entry name" value="SET2_Histone-Lys_MeTrsfase"/>
</dbReference>
<dbReference type="PROSITE" id="PS50280">
    <property type="entry name" value="SET"/>
    <property type="match status" value="1"/>
</dbReference>
<dbReference type="PANTHER" id="PTHR22884">
    <property type="entry name" value="SET DOMAIN PROTEINS"/>
    <property type="match status" value="1"/>
</dbReference>
<evidence type="ECO:0000256" key="2">
    <source>
        <dbReference type="ARBA" id="ARBA00022454"/>
    </source>
</evidence>
<evidence type="ECO:0000256" key="4">
    <source>
        <dbReference type="ARBA" id="ARBA00022679"/>
    </source>
</evidence>
<evidence type="ECO:0000313" key="8">
    <source>
        <dbReference type="EMBL" id="GGI21618.1"/>
    </source>
</evidence>
<evidence type="ECO:0000256" key="3">
    <source>
        <dbReference type="ARBA" id="ARBA00022603"/>
    </source>
</evidence>
<comment type="caution">
    <text evidence="8">The sequence shown here is derived from an EMBL/GenBank/DDBJ whole genome shotgun (WGS) entry which is preliminary data.</text>
</comment>
<dbReference type="RefSeq" id="WP_188382211.1">
    <property type="nucleotide sequence ID" value="NZ_BMDI01000004.1"/>
</dbReference>
<dbReference type="SUPFAM" id="SSF82199">
    <property type="entry name" value="SET domain"/>
    <property type="match status" value="1"/>
</dbReference>
<dbReference type="InterPro" id="IPR046341">
    <property type="entry name" value="SET_dom_sf"/>
</dbReference>
<keyword evidence="4" id="KW-0808">Transferase</keyword>
<proteinExistence type="predicted"/>
<dbReference type="Pfam" id="PF00856">
    <property type="entry name" value="SET"/>
    <property type="match status" value="1"/>
</dbReference>
<dbReference type="Gene3D" id="2.170.270.10">
    <property type="entry name" value="SET domain"/>
    <property type="match status" value="1"/>
</dbReference>
<dbReference type="InterPro" id="IPR001214">
    <property type="entry name" value="SET_dom"/>
</dbReference>
<evidence type="ECO:0000259" key="6">
    <source>
        <dbReference type="PROSITE" id="PS50280"/>
    </source>
</evidence>
<sequence length="176" mass="19469">MPAASSPASKTAVRSSNVPYIVKSSSIHGRGVFARRAIAPGDAIIEYTGERISWDEANRRRDDNDPLNLTYFFTLNDGRVIDGGVNGNEARYINHSCEPNCEAIEYEDGSVWIHALYGIARGDELSYDYTLVYEGRHTPAIKRAFACHCGAPTCSGSMLMKKNSARYRANIRLMQG</sequence>
<feature type="domain" description="Post-SET" evidence="7">
    <location>
        <begin position="143"/>
        <end position="159"/>
    </location>
</feature>
<dbReference type="PROSITE" id="PS50868">
    <property type="entry name" value="POST_SET"/>
    <property type="match status" value="1"/>
</dbReference>
<keyword evidence="9" id="KW-1185">Reference proteome</keyword>
<keyword evidence="5" id="KW-0949">S-adenosyl-L-methionine</keyword>
<dbReference type="EMBL" id="BMDI01000004">
    <property type="protein sequence ID" value="GGI21618.1"/>
    <property type="molecule type" value="Genomic_DNA"/>
</dbReference>
<dbReference type="GO" id="GO:0008168">
    <property type="term" value="F:methyltransferase activity"/>
    <property type="evidence" value="ECO:0007669"/>
    <property type="project" value="UniProtKB-KW"/>
</dbReference>
<evidence type="ECO:0000259" key="7">
    <source>
        <dbReference type="PROSITE" id="PS50868"/>
    </source>
</evidence>
<dbReference type="InterPro" id="IPR003616">
    <property type="entry name" value="Post-SET_dom"/>
</dbReference>
<dbReference type="SMART" id="SM00317">
    <property type="entry name" value="SET"/>
    <property type="match status" value="1"/>
</dbReference>
<evidence type="ECO:0000256" key="5">
    <source>
        <dbReference type="ARBA" id="ARBA00022691"/>
    </source>
</evidence>
<keyword evidence="2" id="KW-0158">Chromosome</keyword>
<feature type="domain" description="SET" evidence="6">
    <location>
        <begin position="9"/>
        <end position="130"/>
    </location>
</feature>
<evidence type="ECO:0000256" key="1">
    <source>
        <dbReference type="ARBA" id="ARBA00004286"/>
    </source>
</evidence>
<organism evidence="8 9">
    <name type="scientific">Oxalicibacterium faecigallinarum</name>
    <dbReference type="NCBI Taxonomy" id="573741"/>
    <lineage>
        <taxon>Bacteria</taxon>
        <taxon>Pseudomonadati</taxon>
        <taxon>Pseudomonadota</taxon>
        <taxon>Betaproteobacteria</taxon>
        <taxon>Burkholderiales</taxon>
        <taxon>Oxalobacteraceae</taxon>
        <taxon>Oxalicibacterium</taxon>
    </lineage>
</organism>
<keyword evidence="3" id="KW-0489">Methyltransferase</keyword>
<protein>
    <submittedName>
        <fullName evidence="8">SET domain-containing protein-lysine N-methyltransferase</fullName>
    </submittedName>
</protein>
<dbReference type="GO" id="GO:0005694">
    <property type="term" value="C:chromosome"/>
    <property type="evidence" value="ECO:0007669"/>
    <property type="project" value="UniProtKB-SubCell"/>
</dbReference>
<accession>A0A8J3ATP4</accession>
<gene>
    <name evidence="8" type="ORF">GCM10008066_29950</name>
</gene>
<dbReference type="AlphaFoldDB" id="A0A8J3ATP4"/>